<evidence type="ECO:0000256" key="1">
    <source>
        <dbReference type="ARBA" id="ARBA00001947"/>
    </source>
</evidence>
<dbReference type="GO" id="GO:0042730">
    <property type="term" value="P:fibrinolysis"/>
    <property type="evidence" value="ECO:0007669"/>
    <property type="project" value="InterPro"/>
</dbReference>
<sequence>MEFYFQIVLLAFLCFENGIFTTTSRSDQVLSIIPETEADVEIVKNLARENQTALWHPDSFHHIKPHTDVHMYFNISSVESVKALLSTNGIKHSVLVEDVQELIEVQTKNISTDPRSSTGSFYEQYHPLEEIYSWINRTTQWRPDLVQTILIGSTFEKHPLYVLKLSGKGTGPKKAMWMDCGIHAREWISPAFCIWFIQYHLQFYELNPSVANTLDNMDIYVLPVMNPDGYSFTWNEDRMWRKNRAKYDGTFCIGTDLNRNFDANWCTEGASANPCDSTHCGPFPESELETKAVAQFLRRNKHTIKLYISIHSYSQMLLFPYSYTMNKAENHEKLNYVAYLATTQMRRHHKTNFVYGPGAKTIYLAPGGSDDWAYDLGIPYSYTFELRDKGRYGFLLPPSMIKPACLEVLTAIQTITSYVIDNAK</sequence>
<dbReference type="Gene3D" id="3.30.70.340">
    <property type="entry name" value="Metallocarboxypeptidase-like"/>
    <property type="match status" value="1"/>
</dbReference>
<evidence type="ECO:0000259" key="13">
    <source>
        <dbReference type="PROSITE" id="PS52035"/>
    </source>
</evidence>
<dbReference type="GO" id="GO:0006508">
    <property type="term" value="P:proteolysis"/>
    <property type="evidence" value="ECO:0007669"/>
    <property type="project" value="UniProtKB-KW"/>
</dbReference>
<dbReference type="GO" id="GO:0005615">
    <property type="term" value="C:extracellular space"/>
    <property type="evidence" value="ECO:0007669"/>
    <property type="project" value="TreeGrafter"/>
</dbReference>
<dbReference type="Pfam" id="PF02244">
    <property type="entry name" value="Propep_M14"/>
    <property type="match status" value="1"/>
</dbReference>
<evidence type="ECO:0000256" key="4">
    <source>
        <dbReference type="ARBA" id="ARBA00022670"/>
    </source>
</evidence>
<evidence type="ECO:0000256" key="12">
    <source>
        <dbReference type="SAM" id="SignalP"/>
    </source>
</evidence>
<dbReference type="SUPFAM" id="SSF53187">
    <property type="entry name" value="Zn-dependent exopeptidases"/>
    <property type="match status" value="1"/>
</dbReference>
<evidence type="ECO:0000256" key="6">
    <source>
        <dbReference type="ARBA" id="ARBA00022729"/>
    </source>
</evidence>
<comment type="similarity">
    <text evidence="2 11">Belongs to the peptidase M14 family.</text>
</comment>
<dbReference type="OrthoDB" id="3626597at2759"/>
<keyword evidence="7" id="KW-0378">Hydrolase</keyword>
<dbReference type="Pfam" id="PF00246">
    <property type="entry name" value="Peptidase_M14"/>
    <property type="match status" value="1"/>
</dbReference>
<evidence type="ECO:0000256" key="5">
    <source>
        <dbReference type="ARBA" id="ARBA00022723"/>
    </source>
</evidence>
<dbReference type="PROSITE" id="PS00132">
    <property type="entry name" value="CARBOXYPEPT_ZN_1"/>
    <property type="match status" value="1"/>
</dbReference>
<keyword evidence="3" id="KW-0121">Carboxypeptidase</keyword>
<dbReference type="PANTHER" id="PTHR11705">
    <property type="entry name" value="PROTEASE FAMILY M14 CARBOXYPEPTIDASE A,B"/>
    <property type="match status" value="1"/>
</dbReference>
<evidence type="ECO:0000256" key="10">
    <source>
        <dbReference type="ARBA" id="ARBA00023157"/>
    </source>
</evidence>
<dbReference type="Gene3D" id="3.40.630.10">
    <property type="entry name" value="Zn peptidases"/>
    <property type="match status" value="1"/>
</dbReference>
<dbReference type="FunFam" id="3.40.630.10:FF:000001">
    <property type="entry name" value="Carboxypeptidase B"/>
    <property type="match status" value="1"/>
</dbReference>
<name>A0A8C4RXN7_ERPCA</name>
<dbReference type="InterPro" id="IPR036990">
    <property type="entry name" value="M14A-like_propep"/>
</dbReference>
<keyword evidence="10" id="KW-1015">Disulfide bond</keyword>
<keyword evidence="15" id="KW-1185">Reference proteome</keyword>
<dbReference type="InterPro" id="IPR057247">
    <property type="entry name" value="CARBOXYPEPT_ZN_2"/>
</dbReference>
<feature type="domain" description="Peptidase M14" evidence="13">
    <location>
        <begin position="124"/>
        <end position="419"/>
    </location>
</feature>
<keyword evidence="9" id="KW-0482">Metalloprotease</keyword>
<feature type="chain" id="PRO_5034103283" evidence="12">
    <location>
        <begin position="22"/>
        <end position="424"/>
    </location>
</feature>
<dbReference type="InterPro" id="IPR057246">
    <property type="entry name" value="CARBOXYPEPT_ZN_1"/>
</dbReference>
<dbReference type="AlphaFoldDB" id="A0A8C4RXN7"/>
<dbReference type="PANTHER" id="PTHR11705:SF17">
    <property type="entry name" value="CARBOXYPEPTIDASE B2"/>
    <property type="match status" value="1"/>
</dbReference>
<dbReference type="Ensembl" id="ENSECRT00000008634.1">
    <property type="protein sequence ID" value="ENSECRP00000008491.1"/>
    <property type="gene ID" value="ENSECRG00000005694.1"/>
</dbReference>
<proteinExistence type="inferred from homology"/>
<feature type="signal peptide" evidence="12">
    <location>
        <begin position="1"/>
        <end position="21"/>
    </location>
</feature>
<dbReference type="GO" id="GO:0008270">
    <property type="term" value="F:zinc ion binding"/>
    <property type="evidence" value="ECO:0007669"/>
    <property type="project" value="InterPro"/>
</dbReference>
<keyword evidence="6 12" id="KW-0732">Signal</keyword>
<evidence type="ECO:0000313" key="15">
    <source>
        <dbReference type="Proteomes" id="UP000694620"/>
    </source>
</evidence>
<reference evidence="14" key="2">
    <citation type="submission" date="2025-08" db="UniProtKB">
        <authorList>
            <consortium name="Ensembl"/>
        </authorList>
    </citation>
    <scope>IDENTIFICATION</scope>
</reference>
<keyword evidence="8" id="KW-0862">Zinc</keyword>
<evidence type="ECO:0000256" key="8">
    <source>
        <dbReference type="ARBA" id="ARBA00022833"/>
    </source>
</evidence>
<feature type="active site" description="Proton donor/acceptor" evidence="11">
    <location>
        <position position="385"/>
    </location>
</feature>
<dbReference type="GeneTree" id="ENSGT00940000159160"/>
<dbReference type="GeneID" id="114650196"/>
<dbReference type="SUPFAM" id="SSF54897">
    <property type="entry name" value="Protease propeptides/inhibitors"/>
    <property type="match status" value="1"/>
</dbReference>
<evidence type="ECO:0000313" key="14">
    <source>
        <dbReference type="Ensembl" id="ENSECRP00000008491.1"/>
    </source>
</evidence>
<gene>
    <name evidence="14" type="primary">CPB2</name>
</gene>
<dbReference type="CDD" id="cd06246">
    <property type="entry name" value="M14_CPB2"/>
    <property type="match status" value="1"/>
</dbReference>
<comment type="cofactor">
    <cofactor evidence="1">
        <name>Zn(2+)</name>
        <dbReference type="ChEBI" id="CHEBI:29105"/>
    </cofactor>
</comment>
<protein>
    <submittedName>
        <fullName evidence="14">Carboxypeptidase B2</fullName>
    </submittedName>
</protein>
<dbReference type="PROSITE" id="PS00133">
    <property type="entry name" value="CARBOXYPEPT_ZN_2"/>
    <property type="match status" value="1"/>
</dbReference>
<dbReference type="RefSeq" id="XP_028655515.1">
    <property type="nucleotide sequence ID" value="XM_028799682.2"/>
</dbReference>
<evidence type="ECO:0000256" key="7">
    <source>
        <dbReference type="ARBA" id="ARBA00022801"/>
    </source>
</evidence>
<evidence type="ECO:0000256" key="2">
    <source>
        <dbReference type="ARBA" id="ARBA00005988"/>
    </source>
</evidence>
<dbReference type="InterPro" id="IPR003146">
    <property type="entry name" value="M14A_act_pep"/>
</dbReference>
<accession>A0A8C4RXN7</accession>
<evidence type="ECO:0000256" key="11">
    <source>
        <dbReference type="PROSITE-ProRule" id="PRU01379"/>
    </source>
</evidence>
<dbReference type="FunFam" id="3.30.70.340:FF:000003">
    <property type="entry name" value="Carboxypeptidase B2"/>
    <property type="match status" value="1"/>
</dbReference>
<evidence type="ECO:0000256" key="9">
    <source>
        <dbReference type="ARBA" id="ARBA00023049"/>
    </source>
</evidence>
<dbReference type="PROSITE" id="PS52035">
    <property type="entry name" value="PEPTIDASE_M14"/>
    <property type="match status" value="1"/>
</dbReference>
<dbReference type="GO" id="GO:0004181">
    <property type="term" value="F:metallocarboxypeptidase activity"/>
    <property type="evidence" value="ECO:0007669"/>
    <property type="project" value="InterPro"/>
</dbReference>
<organism evidence="14 15">
    <name type="scientific">Erpetoichthys calabaricus</name>
    <name type="common">Rope fish</name>
    <name type="synonym">Calamoichthys calabaricus</name>
    <dbReference type="NCBI Taxonomy" id="27687"/>
    <lineage>
        <taxon>Eukaryota</taxon>
        <taxon>Metazoa</taxon>
        <taxon>Chordata</taxon>
        <taxon>Craniata</taxon>
        <taxon>Vertebrata</taxon>
        <taxon>Euteleostomi</taxon>
        <taxon>Actinopterygii</taxon>
        <taxon>Polypteriformes</taxon>
        <taxon>Polypteridae</taxon>
        <taxon>Erpetoichthys</taxon>
    </lineage>
</organism>
<reference evidence="14" key="1">
    <citation type="submission" date="2021-06" db="EMBL/GenBank/DDBJ databases">
        <authorList>
            <consortium name="Wellcome Sanger Institute Data Sharing"/>
        </authorList>
    </citation>
    <scope>NUCLEOTIDE SEQUENCE [LARGE SCALE GENOMIC DNA]</scope>
</reference>
<dbReference type="Proteomes" id="UP000694620">
    <property type="component" value="Chromosome 4"/>
</dbReference>
<dbReference type="PRINTS" id="PR00765">
    <property type="entry name" value="CRBOXYPTASEA"/>
</dbReference>
<dbReference type="InterPro" id="IPR000834">
    <property type="entry name" value="Peptidase_M14"/>
</dbReference>
<dbReference type="InterPro" id="IPR033849">
    <property type="entry name" value="CPB2"/>
</dbReference>
<evidence type="ECO:0000256" key="3">
    <source>
        <dbReference type="ARBA" id="ARBA00022645"/>
    </source>
</evidence>
<keyword evidence="4" id="KW-0645">Protease</keyword>
<reference evidence="14" key="3">
    <citation type="submission" date="2025-09" db="UniProtKB">
        <authorList>
            <consortium name="Ensembl"/>
        </authorList>
    </citation>
    <scope>IDENTIFICATION</scope>
</reference>
<keyword evidence="5" id="KW-0479">Metal-binding</keyword>
<dbReference type="SMART" id="SM00631">
    <property type="entry name" value="Zn_pept"/>
    <property type="match status" value="1"/>
</dbReference>